<dbReference type="InterPro" id="IPR011701">
    <property type="entry name" value="MFS"/>
</dbReference>
<reference evidence="3 4" key="1">
    <citation type="journal article" date="2011" name="J. Bacteriol.">
        <title>Complete Genome Sequence of Alicyclobacillus acidocaldarius Strain Tc-4-1.</title>
        <authorList>
            <person name="Chen Y."/>
            <person name="He Y."/>
            <person name="Zhang B."/>
            <person name="Yang J."/>
            <person name="Li W."/>
            <person name="Dong Z."/>
            <person name="Hu S."/>
        </authorList>
    </citation>
    <scope>NUCLEOTIDE SEQUENCE [LARGE SCALE GENOMIC DNA]</scope>
    <source>
        <strain evidence="3 4">Tc-4-1</strain>
    </source>
</reference>
<gene>
    <name evidence="3" type="primary">yqgE</name>
    <name evidence="3" type="ordered locus">TC41_1034</name>
</gene>
<accession>F8IG15</accession>
<feature type="transmembrane region" description="Helical" evidence="2">
    <location>
        <begin position="307"/>
        <end position="329"/>
    </location>
</feature>
<name>F8IG15_ALIAT</name>
<feature type="transmembrane region" description="Helical" evidence="2">
    <location>
        <begin position="379"/>
        <end position="400"/>
    </location>
</feature>
<dbReference type="GO" id="GO:0005886">
    <property type="term" value="C:plasma membrane"/>
    <property type="evidence" value="ECO:0007669"/>
    <property type="project" value="UniProtKB-SubCell"/>
</dbReference>
<evidence type="ECO:0000256" key="2">
    <source>
        <dbReference type="SAM" id="Phobius"/>
    </source>
</evidence>
<proteinExistence type="predicted"/>
<organism evidence="3 4">
    <name type="scientific">Alicyclobacillus acidocaldarius (strain Tc-4-1)</name>
    <name type="common">Bacillus acidocaldarius</name>
    <dbReference type="NCBI Taxonomy" id="1048834"/>
    <lineage>
        <taxon>Bacteria</taxon>
        <taxon>Bacillati</taxon>
        <taxon>Bacillota</taxon>
        <taxon>Bacilli</taxon>
        <taxon>Bacillales</taxon>
        <taxon>Alicyclobacillaceae</taxon>
        <taxon>Alicyclobacillus</taxon>
    </lineage>
</organism>
<protein>
    <submittedName>
        <fullName evidence="3">Major facilitator superfamily MFS_1</fullName>
    </submittedName>
</protein>
<sequence length="434" mass="47886">MAMHAKPFRLPALAWWLLIVGALFQLSISLSNTFVSIFLFKVDRSFSAIAWYHLLVFATLPVTFVLAAAIARRTSTAMSLRIGIALYALFFAVALMVGEEAAHMPELLGVLTGLAEGFYWLAFDVLSVEYTDREGHEPFFGLFGVLTSVANVIAPPVAGALISREDAYFGGLTGYHVVFGISFALFVVATLVSLRLKSARLAELRLWEGFRSLAQEPWRRVVLGSAAYGVREGVFMFLLGLLFYIVTGSEMKLGEFLLLQGALSFLAFYAAGRWSGRFRWRLFLVGALGILGASIAFLWSITTVTLIVYGVLAAAAFPLFLVPLQGYVFDAMHTLADDDVPSITHIVVREWLENAGRILGVVAYFVVASFETTRQVGGFGWLAFALGFMPMVTVALIQPLESRIFGPRSRHQRFRLGDNEESHTSAKRRARPTP</sequence>
<dbReference type="InterPro" id="IPR052528">
    <property type="entry name" value="Sugar_transport-like"/>
</dbReference>
<dbReference type="Pfam" id="PF07690">
    <property type="entry name" value="MFS_1"/>
    <property type="match status" value="1"/>
</dbReference>
<dbReference type="Gene3D" id="1.20.1250.20">
    <property type="entry name" value="MFS general substrate transporter like domains"/>
    <property type="match status" value="1"/>
</dbReference>
<dbReference type="eggNOG" id="COG0477">
    <property type="taxonomic scope" value="Bacteria"/>
</dbReference>
<feature type="transmembrane region" description="Helical" evidence="2">
    <location>
        <begin position="139"/>
        <end position="162"/>
    </location>
</feature>
<dbReference type="Proteomes" id="UP000000292">
    <property type="component" value="Chromosome"/>
</dbReference>
<dbReference type="PANTHER" id="PTHR23526">
    <property type="entry name" value="INTEGRAL MEMBRANE TRANSPORT PROTEIN-RELATED"/>
    <property type="match status" value="1"/>
</dbReference>
<feature type="transmembrane region" description="Helical" evidence="2">
    <location>
        <begin position="108"/>
        <end position="127"/>
    </location>
</feature>
<feature type="transmembrane region" description="Helical" evidence="2">
    <location>
        <begin position="221"/>
        <end position="247"/>
    </location>
</feature>
<dbReference type="AlphaFoldDB" id="F8IG15"/>
<dbReference type="STRING" id="1048834.TC41_1034"/>
<dbReference type="InterPro" id="IPR036259">
    <property type="entry name" value="MFS_trans_sf"/>
</dbReference>
<dbReference type="SUPFAM" id="SSF103473">
    <property type="entry name" value="MFS general substrate transporter"/>
    <property type="match status" value="1"/>
</dbReference>
<reference evidence="4" key="2">
    <citation type="submission" date="2011-06" db="EMBL/GenBank/DDBJ databases">
        <title>The complete genome sequence of Alicyclobacillus acidocaldarius sp. Tc-4-1.</title>
        <authorList>
            <person name="Chen Y."/>
            <person name="He Y."/>
            <person name="Dong Z."/>
            <person name="Hu S."/>
        </authorList>
    </citation>
    <scope>NUCLEOTIDE SEQUENCE [LARGE SCALE GENOMIC DNA]</scope>
    <source>
        <strain evidence="4">Tc-4-1</strain>
    </source>
</reference>
<dbReference type="HOGENOM" id="CLU_054389_0_0_9"/>
<feature type="transmembrane region" description="Helical" evidence="2">
    <location>
        <begin position="174"/>
        <end position="196"/>
    </location>
</feature>
<keyword evidence="2" id="KW-1133">Transmembrane helix</keyword>
<keyword evidence="2" id="KW-0472">Membrane</keyword>
<comment type="subcellular location">
    <subcellularLocation>
        <location evidence="1">Cell membrane</location>
        <topology evidence="1">Multi-pass membrane protein</topology>
    </subcellularLocation>
</comment>
<dbReference type="KEGG" id="aad:TC41_1034"/>
<evidence type="ECO:0000313" key="3">
    <source>
        <dbReference type="EMBL" id="AEJ42986.1"/>
    </source>
</evidence>
<feature type="transmembrane region" description="Helical" evidence="2">
    <location>
        <begin position="282"/>
        <end position="301"/>
    </location>
</feature>
<keyword evidence="2" id="KW-0812">Transmembrane</keyword>
<dbReference type="PANTHER" id="PTHR23526:SF2">
    <property type="entry name" value="MAJOR FACILITATOR SUPERFAMILY (MFS) PROFILE DOMAIN-CONTAINING PROTEIN"/>
    <property type="match status" value="1"/>
</dbReference>
<feature type="transmembrane region" description="Helical" evidence="2">
    <location>
        <begin position="49"/>
        <end position="71"/>
    </location>
</feature>
<feature type="transmembrane region" description="Helical" evidence="2">
    <location>
        <begin position="253"/>
        <end position="270"/>
    </location>
</feature>
<dbReference type="EMBL" id="CP002902">
    <property type="protein sequence ID" value="AEJ42986.1"/>
    <property type="molecule type" value="Genomic_DNA"/>
</dbReference>
<evidence type="ECO:0000313" key="4">
    <source>
        <dbReference type="Proteomes" id="UP000000292"/>
    </source>
</evidence>
<feature type="transmembrane region" description="Helical" evidence="2">
    <location>
        <begin position="78"/>
        <end position="96"/>
    </location>
</feature>
<dbReference type="PATRIC" id="fig|1048834.4.peg.987"/>
<evidence type="ECO:0000256" key="1">
    <source>
        <dbReference type="ARBA" id="ARBA00004651"/>
    </source>
</evidence>
<dbReference type="GO" id="GO:0022857">
    <property type="term" value="F:transmembrane transporter activity"/>
    <property type="evidence" value="ECO:0007669"/>
    <property type="project" value="InterPro"/>
</dbReference>